<dbReference type="Proteomes" id="UP000326532">
    <property type="component" value="Unassembled WGS sequence"/>
</dbReference>
<dbReference type="EMBL" id="ML735005">
    <property type="protein sequence ID" value="KAB8202339.1"/>
    <property type="molecule type" value="Genomic_DNA"/>
</dbReference>
<evidence type="ECO:0000313" key="3">
    <source>
        <dbReference type="Proteomes" id="UP000326532"/>
    </source>
</evidence>
<reference evidence="2 3" key="1">
    <citation type="submission" date="2019-04" db="EMBL/GenBank/DDBJ databases">
        <title>Fungal friends and foes A comparative genomics study of 23 Aspergillus species from section Flavi.</title>
        <authorList>
            <consortium name="DOE Joint Genome Institute"/>
            <person name="Kjaerbolling I."/>
            <person name="Vesth T.C."/>
            <person name="Frisvad J.C."/>
            <person name="Nybo J.L."/>
            <person name="Theobald S."/>
            <person name="Kildgaard S."/>
            <person name="Petersen T.I."/>
            <person name="Kuo A."/>
            <person name="Sato A."/>
            <person name="Lyhne E.K."/>
            <person name="Kogle M.E."/>
            <person name="Wiebenga A."/>
            <person name="Kun R.S."/>
            <person name="Lubbers R.J."/>
            <person name="Makela M.R."/>
            <person name="Barry K."/>
            <person name="Chovatia M."/>
            <person name="Clum A."/>
            <person name="Daum C."/>
            <person name="Haridas S."/>
            <person name="He G."/>
            <person name="LaButti K."/>
            <person name="Lipzen A."/>
            <person name="Mondo S."/>
            <person name="Pangilinan J."/>
            <person name="Riley R."/>
            <person name="Salamov A."/>
            <person name="Simmons B.A."/>
            <person name="Magnuson J.K."/>
            <person name="Henrissat B."/>
            <person name="Mortensen U.H."/>
            <person name="Larsen T.O."/>
            <person name="De vries R.P."/>
            <person name="Grigoriev I.V."/>
            <person name="Machida M."/>
            <person name="Baker S.E."/>
            <person name="Andersen M.R."/>
        </authorList>
    </citation>
    <scope>NUCLEOTIDE SEQUENCE [LARGE SCALE GENOMIC DNA]</scope>
    <source>
        <strain evidence="2 3">CBS 117618</strain>
    </source>
</reference>
<name>A0A5N6DBG5_ASPPA</name>
<organism evidence="2 3">
    <name type="scientific">Aspergillus parasiticus</name>
    <dbReference type="NCBI Taxonomy" id="5067"/>
    <lineage>
        <taxon>Eukaryota</taxon>
        <taxon>Fungi</taxon>
        <taxon>Dikarya</taxon>
        <taxon>Ascomycota</taxon>
        <taxon>Pezizomycotina</taxon>
        <taxon>Eurotiomycetes</taxon>
        <taxon>Eurotiomycetidae</taxon>
        <taxon>Eurotiales</taxon>
        <taxon>Aspergillaceae</taxon>
        <taxon>Aspergillus</taxon>
        <taxon>Aspergillus subgen. Circumdati</taxon>
    </lineage>
</organism>
<sequence length="109" mass="12175">MSNSYIVSIRLEGPPEDEDDLARDPGTKEGPLIDIVRKAVEGEGLTVEDSGYLPGPKVFPPHFLIGVEIKGNIDTERLKNIVQEQWNIKAQEFNDPYIPVDITVQDLDD</sequence>
<proteinExistence type="predicted"/>
<accession>A0A5N6DBG5</accession>
<dbReference type="VEuPathDB" id="FungiDB:BDV34DRAFT_201063"/>
<dbReference type="AlphaFoldDB" id="A0A5N6DBG5"/>
<feature type="region of interest" description="Disordered" evidence="1">
    <location>
        <begin position="10"/>
        <end position="29"/>
    </location>
</feature>
<evidence type="ECO:0000313" key="2">
    <source>
        <dbReference type="EMBL" id="KAB8202339.1"/>
    </source>
</evidence>
<keyword evidence="3" id="KW-1185">Reference proteome</keyword>
<gene>
    <name evidence="2" type="ORF">BDV34DRAFT_201063</name>
</gene>
<protein>
    <submittedName>
        <fullName evidence="2">Uncharacterized protein</fullName>
    </submittedName>
</protein>
<evidence type="ECO:0000256" key="1">
    <source>
        <dbReference type="SAM" id="MobiDB-lite"/>
    </source>
</evidence>